<organism evidence="3 4">
    <name type="scientific">Demequina litorisediminis</name>
    <dbReference type="NCBI Taxonomy" id="1849022"/>
    <lineage>
        <taxon>Bacteria</taxon>
        <taxon>Bacillati</taxon>
        <taxon>Actinomycetota</taxon>
        <taxon>Actinomycetes</taxon>
        <taxon>Micrococcales</taxon>
        <taxon>Demequinaceae</taxon>
        <taxon>Demequina</taxon>
    </lineage>
</organism>
<name>A0ABQ6I9N7_9MICO</name>
<evidence type="ECO:0000313" key="3">
    <source>
        <dbReference type="EMBL" id="GMA34572.1"/>
    </source>
</evidence>
<gene>
    <name evidence="3" type="ORF">GCM10025876_07760</name>
</gene>
<dbReference type="InterPro" id="IPR050769">
    <property type="entry name" value="NAT_camello-type"/>
</dbReference>
<dbReference type="EMBL" id="BSUN01000001">
    <property type="protein sequence ID" value="GMA34572.1"/>
    <property type="molecule type" value="Genomic_DNA"/>
</dbReference>
<feature type="domain" description="N-acetyltransferase" evidence="2">
    <location>
        <begin position="1"/>
        <end position="107"/>
    </location>
</feature>
<dbReference type="SUPFAM" id="SSF55729">
    <property type="entry name" value="Acyl-CoA N-acyltransferases (Nat)"/>
    <property type="match status" value="1"/>
</dbReference>
<dbReference type="PANTHER" id="PTHR13947">
    <property type="entry name" value="GNAT FAMILY N-ACETYLTRANSFERASE"/>
    <property type="match status" value="1"/>
</dbReference>
<dbReference type="CDD" id="cd04301">
    <property type="entry name" value="NAT_SF"/>
    <property type="match status" value="1"/>
</dbReference>
<accession>A0ABQ6I9N7</accession>
<protein>
    <recommendedName>
        <fullName evidence="2">N-acetyltransferase domain-containing protein</fullName>
    </recommendedName>
</protein>
<sequence>MMADGERGDGTIVGTITLVGPGSPLVEVAQGDEFELRMLAVSPLERGRGIGATLTKAALEMARERGATRVVLSTMESMHTAHRLYERMGFQRREDLDWVVVDNLDGTTTRVAAGEGSRRCRPPVGLRLDPLTPTALTSPGCTRALPGAGRH</sequence>
<dbReference type="PROSITE" id="PS51186">
    <property type="entry name" value="GNAT"/>
    <property type="match status" value="1"/>
</dbReference>
<proteinExistence type="predicted"/>
<dbReference type="Gene3D" id="3.40.630.30">
    <property type="match status" value="1"/>
</dbReference>
<evidence type="ECO:0000256" key="1">
    <source>
        <dbReference type="ARBA" id="ARBA00022679"/>
    </source>
</evidence>
<dbReference type="Pfam" id="PF00583">
    <property type="entry name" value="Acetyltransf_1"/>
    <property type="match status" value="1"/>
</dbReference>
<evidence type="ECO:0000259" key="2">
    <source>
        <dbReference type="PROSITE" id="PS51186"/>
    </source>
</evidence>
<dbReference type="Proteomes" id="UP001157125">
    <property type="component" value="Unassembled WGS sequence"/>
</dbReference>
<reference evidence="4" key="1">
    <citation type="journal article" date="2019" name="Int. J. Syst. Evol. Microbiol.">
        <title>The Global Catalogue of Microorganisms (GCM) 10K type strain sequencing project: providing services to taxonomists for standard genome sequencing and annotation.</title>
        <authorList>
            <consortium name="The Broad Institute Genomics Platform"/>
            <consortium name="The Broad Institute Genome Sequencing Center for Infectious Disease"/>
            <person name="Wu L."/>
            <person name="Ma J."/>
        </authorList>
    </citation>
    <scope>NUCLEOTIDE SEQUENCE [LARGE SCALE GENOMIC DNA]</scope>
    <source>
        <strain evidence="4">NBRC 112299</strain>
    </source>
</reference>
<comment type="caution">
    <text evidence="3">The sequence shown here is derived from an EMBL/GenBank/DDBJ whole genome shotgun (WGS) entry which is preliminary data.</text>
</comment>
<dbReference type="PANTHER" id="PTHR13947:SF37">
    <property type="entry name" value="LD18367P"/>
    <property type="match status" value="1"/>
</dbReference>
<dbReference type="InterPro" id="IPR000182">
    <property type="entry name" value="GNAT_dom"/>
</dbReference>
<keyword evidence="4" id="KW-1185">Reference proteome</keyword>
<dbReference type="InterPro" id="IPR016181">
    <property type="entry name" value="Acyl_CoA_acyltransferase"/>
</dbReference>
<keyword evidence="1" id="KW-0808">Transferase</keyword>
<evidence type="ECO:0000313" key="4">
    <source>
        <dbReference type="Proteomes" id="UP001157125"/>
    </source>
</evidence>